<dbReference type="KEGG" id="aagg:ETAA8_15910"/>
<evidence type="ECO:0000256" key="4">
    <source>
        <dbReference type="ARBA" id="ARBA00022692"/>
    </source>
</evidence>
<dbReference type="EMBL" id="CP036274">
    <property type="protein sequence ID" value="QDU26513.1"/>
    <property type="molecule type" value="Genomic_DNA"/>
</dbReference>
<proteinExistence type="inferred from homology"/>
<evidence type="ECO:0000256" key="9">
    <source>
        <dbReference type="SAM" id="SignalP"/>
    </source>
</evidence>
<comment type="similarity">
    <text evidence="2">Belongs to the MscS (TC 1.A.23) family.</text>
</comment>
<feature type="signal peptide" evidence="9">
    <location>
        <begin position="1"/>
        <end position="21"/>
    </location>
</feature>
<feature type="region of interest" description="Disordered" evidence="7">
    <location>
        <begin position="32"/>
        <end position="56"/>
    </location>
</feature>
<keyword evidence="3" id="KW-1003">Cell membrane</keyword>
<feature type="domain" description="Mechanosensitive ion channel MscS C-terminal" evidence="11">
    <location>
        <begin position="295"/>
        <end position="377"/>
    </location>
</feature>
<evidence type="ECO:0000256" key="8">
    <source>
        <dbReference type="SAM" id="Phobius"/>
    </source>
</evidence>
<feature type="compositionally biased region" description="Pro residues" evidence="7">
    <location>
        <begin position="32"/>
        <end position="55"/>
    </location>
</feature>
<feature type="domain" description="Mechanosensitive ion channel MscS" evidence="10">
    <location>
        <begin position="219"/>
        <end position="285"/>
    </location>
</feature>
<dbReference type="AlphaFoldDB" id="A0A517Y8G7"/>
<dbReference type="InterPro" id="IPR011066">
    <property type="entry name" value="MscS_channel_C_sf"/>
</dbReference>
<dbReference type="InterPro" id="IPR011014">
    <property type="entry name" value="MscS_channel_TM-2"/>
</dbReference>
<dbReference type="PANTHER" id="PTHR30347">
    <property type="entry name" value="POTASSIUM CHANNEL RELATED"/>
    <property type="match status" value="1"/>
</dbReference>
<evidence type="ECO:0000256" key="5">
    <source>
        <dbReference type="ARBA" id="ARBA00022989"/>
    </source>
</evidence>
<evidence type="ECO:0000313" key="12">
    <source>
        <dbReference type="EMBL" id="QDU26513.1"/>
    </source>
</evidence>
<dbReference type="GO" id="GO:0008381">
    <property type="term" value="F:mechanosensitive monoatomic ion channel activity"/>
    <property type="evidence" value="ECO:0007669"/>
    <property type="project" value="UniProtKB-ARBA"/>
</dbReference>
<dbReference type="InterPro" id="IPR023408">
    <property type="entry name" value="MscS_beta-dom_sf"/>
</dbReference>
<dbReference type="RefSeq" id="WP_202921646.1">
    <property type="nucleotide sequence ID" value="NZ_CP036274.1"/>
</dbReference>
<evidence type="ECO:0000259" key="11">
    <source>
        <dbReference type="Pfam" id="PF21082"/>
    </source>
</evidence>
<dbReference type="InterPro" id="IPR010920">
    <property type="entry name" value="LSM_dom_sf"/>
</dbReference>
<organism evidence="12 13">
    <name type="scientific">Anatilimnocola aggregata</name>
    <dbReference type="NCBI Taxonomy" id="2528021"/>
    <lineage>
        <taxon>Bacteria</taxon>
        <taxon>Pseudomonadati</taxon>
        <taxon>Planctomycetota</taxon>
        <taxon>Planctomycetia</taxon>
        <taxon>Pirellulales</taxon>
        <taxon>Pirellulaceae</taxon>
        <taxon>Anatilimnocola</taxon>
    </lineage>
</organism>
<evidence type="ECO:0000256" key="3">
    <source>
        <dbReference type="ARBA" id="ARBA00022475"/>
    </source>
</evidence>
<name>A0A517Y8G7_9BACT</name>
<dbReference type="Proteomes" id="UP000315017">
    <property type="component" value="Chromosome"/>
</dbReference>
<keyword evidence="5 8" id="KW-1133">Transmembrane helix</keyword>
<reference evidence="12 13" key="1">
    <citation type="submission" date="2019-02" db="EMBL/GenBank/DDBJ databases">
        <title>Deep-cultivation of Planctomycetes and their phenomic and genomic characterization uncovers novel biology.</title>
        <authorList>
            <person name="Wiegand S."/>
            <person name="Jogler M."/>
            <person name="Boedeker C."/>
            <person name="Pinto D."/>
            <person name="Vollmers J."/>
            <person name="Rivas-Marin E."/>
            <person name="Kohn T."/>
            <person name="Peeters S.H."/>
            <person name="Heuer A."/>
            <person name="Rast P."/>
            <person name="Oberbeckmann S."/>
            <person name="Bunk B."/>
            <person name="Jeske O."/>
            <person name="Meyerdierks A."/>
            <person name="Storesund J.E."/>
            <person name="Kallscheuer N."/>
            <person name="Luecker S."/>
            <person name="Lage O.M."/>
            <person name="Pohl T."/>
            <person name="Merkel B.J."/>
            <person name="Hornburger P."/>
            <person name="Mueller R.-W."/>
            <person name="Bruemmer F."/>
            <person name="Labrenz M."/>
            <person name="Spormann A.M."/>
            <person name="Op den Camp H."/>
            <person name="Overmann J."/>
            <person name="Amann R."/>
            <person name="Jetten M.S.M."/>
            <person name="Mascher T."/>
            <person name="Medema M.H."/>
            <person name="Devos D.P."/>
            <person name="Kaster A.-K."/>
            <person name="Ovreas L."/>
            <person name="Rohde M."/>
            <person name="Galperin M.Y."/>
            <person name="Jogler C."/>
        </authorList>
    </citation>
    <scope>NUCLEOTIDE SEQUENCE [LARGE SCALE GENOMIC DNA]</scope>
    <source>
        <strain evidence="12 13">ETA_A8</strain>
    </source>
</reference>
<evidence type="ECO:0000313" key="13">
    <source>
        <dbReference type="Proteomes" id="UP000315017"/>
    </source>
</evidence>
<comment type="subcellular location">
    <subcellularLocation>
        <location evidence="1">Cell membrane</location>
        <topology evidence="1">Multi-pass membrane protein</topology>
    </subcellularLocation>
</comment>
<protein>
    <submittedName>
        <fullName evidence="12">Mechanosensitive channel MscK</fullName>
    </submittedName>
</protein>
<dbReference type="InterPro" id="IPR049278">
    <property type="entry name" value="MS_channel_C"/>
</dbReference>
<keyword evidence="6 8" id="KW-0472">Membrane</keyword>
<sequence length="409" mass="43974" precursor="true">MKTCKCLLAIALAVAAWPTLAAAQLQLLPLPGQPTAPQSSPPSQPPPAFSPPAPGFRPVQTQAVVPAQAMLPAAADNQPQAATGPATAVASTEKADDLREKFLGQAGEAWDHVASVWNFVLVRGADTKPLVTVGTLFGGLVLMGCGYIAAGMISRWIGAKLLSRFGLNQTARAPLQSISYYVLLISFGMLTLNILNVPITVFSFAGGALAVGVGFGSQNIVNNFISGLILIAERPIRVGDVIEIDGRIGRVTEIGARSTRLATGTNFEVIVPNSKFLENQVVNWTLSDDRICTDIKVGVAYGSPLREVERLLFQAANEHPGVLKDCETSVVFEDFAADSLVFCLRVWLRLLSTSKREVESDIRFRIDELFSQAGIVIAYPQRDVHLNVMRPLEVRLAADATREFRKVAA</sequence>
<evidence type="ECO:0000256" key="1">
    <source>
        <dbReference type="ARBA" id="ARBA00004651"/>
    </source>
</evidence>
<feature type="transmembrane region" description="Helical" evidence="8">
    <location>
        <begin position="178"/>
        <end position="195"/>
    </location>
</feature>
<evidence type="ECO:0000259" key="10">
    <source>
        <dbReference type="Pfam" id="PF00924"/>
    </source>
</evidence>
<dbReference type="Gene3D" id="1.10.287.1260">
    <property type="match status" value="1"/>
</dbReference>
<evidence type="ECO:0000256" key="7">
    <source>
        <dbReference type="SAM" id="MobiDB-lite"/>
    </source>
</evidence>
<dbReference type="Gene3D" id="3.30.70.100">
    <property type="match status" value="1"/>
</dbReference>
<keyword evidence="13" id="KW-1185">Reference proteome</keyword>
<accession>A0A517Y8G7</accession>
<dbReference type="Gene3D" id="2.30.30.60">
    <property type="match status" value="1"/>
</dbReference>
<dbReference type="Pfam" id="PF00924">
    <property type="entry name" value="MS_channel_2nd"/>
    <property type="match status" value="1"/>
</dbReference>
<dbReference type="SUPFAM" id="SSF82689">
    <property type="entry name" value="Mechanosensitive channel protein MscS (YggB), C-terminal domain"/>
    <property type="match status" value="1"/>
</dbReference>
<feature type="transmembrane region" description="Helical" evidence="8">
    <location>
        <begin position="136"/>
        <end position="157"/>
    </location>
</feature>
<dbReference type="SUPFAM" id="SSF82861">
    <property type="entry name" value="Mechanosensitive channel protein MscS (YggB), transmembrane region"/>
    <property type="match status" value="1"/>
</dbReference>
<evidence type="ECO:0000256" key="2">
    <source>
        <dbReference type="ARBA" id="ARBA00008017"/>
    </source>
</evidence>
<evidence type="ECO:0000256" key="6">
    <source>
        <dbReference type="ARBA" id="ARBA00023136"/>
    </source>
</evidence>
<dbReference type="PANTHER" id="PTHR30347:SF1">
    <property type="entry name" value="MECHANOSENSITIVE CHANNEL MSCK"/>
    <property type="match status" value="1"/>
</dbReference>
<gene>
    <name evidence="12" type="primary">mscK</name>
    <name evidence="12" type="ORF">ETAA8_15910</name>
</gene>
<dbReference type="GO" id="GO:0005886">
    <property type="term" value="C:plasma membrane"/>
    <property type="evidence" value="ECO:0007669"/>
    <property type="project" value="UniProtKB-SubCell"/>
</dbReference>
<dbReference type="SUPFAM" id="SSF50182">
    <property type="entry name" value="Sm-like ribonucleoproteins"/>
    <property type="match status" value="1"/>
</dbReference>
<dbReference type="InterPro" id="IPR006685">
    <property type="entry name" value="MscS_channel_2nd"/>
</dbReference>
<dbReference type="Pfam" id="PF21082">
    <property type="entry name" value="MS_channel_3rd"/>
    <property type="match status" value="1"/>
</dbReference>
<keyword evidence="9" id="KW-0732">Signal</keyword>
<feature type="chain" id="PRO_5022101753" evidence="9">
    <location>
        <begin position="22"/>
        <end position="409"/>
    </location>
</feature>
<dbReference type="InterPro" id="IPR052702">
    <property type="entry name" value="MscS-like_channel"/>
</dbReference>
<keyword evidence="4 8" id="KW-0812">Transmembrane</keyword>